<dbReference type="OrthoDB" id="1451563at2"/>
<feature type="chain" id="PRO_5008620847" evidence="1">
    <location>
        <begin position="21"/>
        <end position="244"/>
    </location>
</feature>
<organism evidence="2 3">
    <name type="scientific">Chryseobacterium arthrosphaerae</name>
    <dbReference type="NCBI Taxonomy" id="651561"/>
    <lineage>
        <taxon>Bacteria</taxon>
        <taxon>Pseudomonadati</taxon>
        <taxon>Bacteroidota</taxon>
        <taxon>Flavobacteriia</taxon>
        <taxon>Flavobacteriales</taxon>
        <taxon>Weeksellaceae</taxon>
        <taxon>Chryseobacterium group</taxon>
        <taxon>Chryseobacterium</taxon>
    </lineage>
</organism>
<gene>
    <name evidence="2" type="ORF">BBI00_01550</name>
</gene>
<accession>A0A1B8ZNC4</accession>
<evidence type="ECO:0000313" key="3">
    <source>
        <dbReference type="Proteomes" id="UP000093432"/>
    </source>
</evidence>
<feature type="signal peptide" evidence="1">
    <location>
        <begin position="1"/>
        <end position="20"/>
    </location>
</feature>
<evidence type="ECO:0000256" key="1">
    <source>
        <dbReference type="SAM" id="SignalP"/>
    </source>
</evidence>
<evidence type="ECO:0000313" key="2">
    <source>
        <dbReference type="EMBL" id="OCA73102.1"/>
    </source>
</evidence>
<name>A0A1B8ZNC4_9FLAO</name>
<dbReference type="RefSeq" id="WP_065397114.1">
    <property type="nucleotide sequence ID" value="NZ_MAYG01000001.1"/>
</dbReference>
<dbReference type="EMBL" id="MAYG01000001">
    <property type="protein sequence ID" value="OCA73102.1"/>
    <property type="molecule type" value="Genomic_DNA"/>
</dbReference>
<protein>
    <submittedName>
        <fullName evidence="2">Uncharacterized protein</fullName>
    </submittedName>
</protein>
<dbReference type="AlphaFoldDB" id="A0A1B8ZNC4"/>
<sequence>MNVKLFLICSLLSFTVPAFAQSNGILKKVREKQLKIQNKPEFLDFKRMEEELRNQTKDDKPLIYGIFPYPVYDSIQKDGFRGAGTYGNFFGLDLKGKKIVYSSFGEKRSDLNSHKVKDKDRIFFTILVLTDFIDTKEYTSNKTQIVSRNFPDMIGQGFIKTSRNKIDFTAFTTLENDDFAIVNMKLYHLKYGNVILIAPQKDGSLRSMQISSGPDLTAETLKPFVQQLILKPEITDFFINENTI</sequence>
<reference evidence="3" key="1">
    <citation type="submission" date="2016-07" db="EMBL/GenBank/DDBJ databases">
        <authorList>
            <person name="Florea S."/>
            <person name="Webb J.S."/>
            <person name="Jaromczyk J."/>
            <person name="Schardl C.L."/>
        </authorList>
    </citation>
    <scope>NUCLEOTIDE SEQUENCE [LARGE SCALE GENOMIC DNA]</scope>
    <source>
        <strain evidence="3">CC-VM-7</strain>
    </source>
</reference>
<comment type="caution">
    <text evidence="2">The sequence shown here is derived from an EMBL/GenBank/DDBJ whole genome shotgun (WGS) entry which is preliminary data.</text>
</comment>
<keyword evidence="1" id="KW-0732">Signal</keyword>
<dbReference type="Proteomes" id="UP000093432">
    <property type="component" value="Unassembled WGS sequence"/>
</dbReference>
<proteinExistence type="predicted"/>